<evidence type="ECO:0000259" key="6">
    <source>
        <dbReference type="Pfam" id="PF00082"/>
    </source>
</evidence>
<sequence>MIAPGSNCKVAKANSKEYTTMSGTSFSAPYVAGVAAMYYAENLSLTPGQLAQKLIDTAKNSKIKGLFGIPISHTPNRRIYKACDA</sequence>
<evidence type="ECO:0000256" key="5">
    <source>
        <dbReference type="PROSITE-ProRule" id="PRU01240"/>
    </source>
</evidence>
<dbReference type="InterPro" id="IPR023828">
    <property type="entry name" value="Peptidase_S8_Ser-AS"/>
</dbReference>
<dbReference type="PANTHER" id="PTHR43806">
    <property type="entry name" value="PEPTIDASE S8"/>
    <property type="match status" value="1"/>
</dbReference>
<dbReference type="VEuPathDB" id="VectorBase:LDEU012261"/>
<dbReference type="GO" id="GO:0004252">
    <property type="term" value="F:serine-type endopeptidase activity"/>
    <property type="evidence" value="ECO:0007669"/>
    <property type="project" value="InterPro"/>
</dbReference>
<keyword evidence="2 7" id="KW-0645">Protease</keyword>
<evidence type="ECO:0000256" key="1">
    <source>
        <dbReference type="ARBA" id="ARBA00011073"/>
    </source>
</evidence>
<comment type="similarity">
    <text evidence="1 5">Belongs to the peptidase S8 family.</text>
</comment>
<evidence type="ECO:0000256" key="4">
    <source>
        <dbReference type="ARBA" id="ARBA00022825"/>
    </source>
</evidence>
<dbReference type="SUPFAM" id="SSF52743">
    <property type="entry name" value="Subtilisin-like"/>
    <property type="match status" value="1"/>
</dbReference>
<dbReference type="PANTHER" id="PTHR43806:SF11">
    <property type="entry name" value="CEREVISIN-RELATED"/>
    <property type="match status" value="1"/>
</dbReference>
<name>A0A443RXL4_9ACAR</name>
<reference evidence="7 8" key="1">
    <citation type="journal article" date="2018" name="Gigascience">
        <title>Genomes of trombidid mites reveal novel predicted allergens and laterally-transferred genes associated with secondary metabolism.</title>
        <authorList>
            <person name="Dong X."/>
            <person name="Chaisiri K."/>
            <person name="Xia D."/>
            <person name="Armstrong S.D."/>
            <person name="Fang Y."/>
            <person name="Donnelly M.J."/>
            <person name="Kadowaki T."/>
            <person name="McGarry J.W."/>
            <person name="Darby A.C."/>
            <person name="Makepeace B.L."/>
        </authorList>
    </citation>
    <scope>NUCLEOTIDE SEQUENCE [LARGE SCALE GENOMIC DNA]</scope>
    <source>
        <strain evidence="7">UoL-UT</strain>
    </source>
</reference>
<accession>A0A443RXL4</accession>
<dbReference type="Proteomes" id="UP000288716">
    <property type="component" value="Unassembled WGS sequence"/>
</dbReference>
<dbReference type="GO" id="GO:0006508">
    <property type="term" value="P:proteolysis"/>
    <property type="evidence" value="ECO:0007669"/>
    <property type="project" value="UniProtKB-KW"/>
</dbReference>
<organism evidence="7 8">
    <name type="scientific">Leptotrombidium deliense</name>
    <dbReference type="NCBI Taxonomy" id="299467"/>
    <lineage>
        <taxon>Eukaryota</taxon>
        <taxon>Metazoa</taxon>
        <taxon>Ecdysozoa</taxon>
        <taxon>Arthropoda</taxon>
        <taxon>Chelicerata</taxon>
        <taxon>Arachnida</taxon>
        <taxon>Acari</taxon>
        <taxon>Acariformes</taxon>
        <taxon>Trombidiformes</taxon>
        <taxon>Prostigmata</taxon>
        <taxon>Anystina</taxon>
        <taxon>Parasitengona</taxon>
        <taxon>Trombiculoidea</taxon>
        <taxon>Trombiculidae</taxon>
        <taxon>Leptotrombidium</taxon>
    </lineage>
</organism>
<dbReference type="PROSITE" id="PS51892">
    <property type="entry name" value="SUBTILASE"/>
    <property type="match status" value="1"/>
</dbReference>
<keyword evidence="8" id="KW-1185">Reference proteome</keyword>
<evidence type="ECO:0000313" key="7">
    <source>
        <dbReference type="EMBL" id="RWS19779.1"/>
    </source>
</evidence>
<keyword evidence="3" id="KW-0378">Hydrolase</keyword>
<keyword evidence="4" id="KW-0720">Serine protease</keyword>
<dbReference type="OrthoDB" id="1740355at2759"/>
<dbReference type="AlphaFoldDB" id="A0A443RXL4"/>
<dbReference type="EMBL" id="NCKV01022759">
    <property type="protein sequence ID" value="RWS19779.1"/>
    <property type="molecule type" value="Genomic_DNA"/>
</dbReference>
<evidence type="ECO:0000313" key="8">
    <source>
        <dbReference type="Proteomes" id="UP000288716"/>
    </source>
</evidence>
<comment type="caution">
    <text evidence="5">Lacks conserved residue(s) required for the propagation of feature annotation.</text>
</comment>
<dbReference type="InterPro" id="IPR050131">
    <property type="entry name" value="Peptidase_S8_subtilisin-like"/>
</dbReference>
<dbReference type="InterPro" id="IPR036852">
    <property type="entry name" value="Peptidase_S8/S53_dom_sf"/>
</dbReference>
<proteinExistence type="inferred from homology"/>
<dbReference type="Pfam" id="PF00082">
    <property type="entry name" value="Peptidase_S8"/>
    <property type="match status" value="1"/>
</dbReference>
<protein>
    <submittedName>
        <fullName evidence="7">Alkaline serine protease-like protein</fullName>
    </submittedName>
</protein>
<dbReference type="PROSITE" id="PS00138">
    <property type="entry name" value="SUBTILASE_SER"/>
    <property type="match status" value="1"/>
</dbReference>
<gene>
    <name evidence="7" type="ORF">B4U80_12219</name>
</gene>
<evidence type="ECO:0000256" key="3">
    <source>
        <dbReference type="ARBA" id="ARBA00022801"/>
    </source>
</evidence>
<feature type="domain" description="Peptidase S8/S53" evidence="6">
    <location>
        <begin position="3"/>
        <end position="65"/>
    </location>
</feature>
<dbReference type="InterPro" id="IPR000209">
    <property type="entry name" value="Peptidase_S8/S53_dom"/>
</dbReference>
<dbReference type="Gene3D" id="3.40.50.200">
    <property type="entry name" value="Peptidase S8/S53 domain"/>
    <property type="match status" value="1"/>
</dbReference>
<dbReference type="GO" id="GO:0005615">
    <property type="term" value="C:extracellular space"/>
    <property type="evidence" value="ECO:0007669"/>
    <property type="project" value="TreeGrafter"/>
</dbReference>
<comment type="caution">
    <text evidence="7">The sequence shown here is derived from an EMBL/GenBank/DDBJ whole genome shotgun (WGS) entry which is preliminary data.</text>
</comment>
<evidence type="ECO:0000256" key="2">
    <source>
        <dbReference type="ARBA" id="ARBA00022670"/>
    </source>
</evidence>